<feature type="repeat" description="ANK" evidence="3">
    <location>
        <begin position="167"/>
        <end position="199"/>
    </location>
</feature>
<organism evidence="6 7">
    <name type="scientific">Candidula unifasciata</name>
    <dbReference type="NCBI Taxonomy" id="100452"/>
    <lineage>
        <taxon>Eukaryota</taxon>
        <taxon>Metazoa</taxon>
        <taxon>Spiralia</taxon>
        <taxon>Lophotrochozoa</taxon>
        <taxon>Mollusca</taxon>
        <taxon>Gastropoda</taxon>
        <taxon>Heterobranchia</taxon>
        <taxon>Euthyneura</taxon>
        <taxon>Panpulmonata</taxon>
        <taxon>Eupulmonata</taxon>
        <taxon>Stylommatophora</taxon>
        <taxon>Helicina</taxon>
        <taxon>Helicoidea</taxon>
        <taxon>Geomitridae</taxon>
        <taxon>Candidula</taxon>
    </lineage>
</organism>
<gene>
    <name evidence="6" type="ORF">CUNI_LOCUS3678</name>
</gene>
<dbReference type="InterPro" id="IPR036770">
    <property type="entry name" value="Ankyrin_rpt-contain_sf"/>
</dbReference>
<feature type="region of interest" description="Disordered" evidence="4">
    <location>
        <begin position="1013"/>
        <end position="1036"/>
    </location>
</feature>
<keyword evidence="7" id="KW-1185">Reference proteome</keyword>
<feature type="repeat" description="ANK" evidence="3">
    <location>
        <begin position="694"/>
        <end position="726"/>
    </location>
</feature>
<evidence type="ECO:0000256" key="2">
    <source>
        <dbReference type="ARBA" id="ARBA00023043"/>
    </source>
</evidence>
<evidence type="ECO:0000256" key="3">
    <source>
        <dbReference type="PROSITE-ProRule" id="PRU00023"/>
    </source>
</evidence>
<dbReference type="PANTHER" id="PTHR24198:SF165">
    <property type="entry name" value="ANKYRIN REPEAT-CONTAINING PROTEIN-RELATED"/>
    <property type="match status" value="1"/>
</dbReference>
<feature type="repeat" description="ANK" evidence="3">
    <location>
        <begin position="134"/>
        <end position="166"/>
    </location>
</feature>
<keyword evidence="1" id="KW-0677">Repeat</keyword>
<evidence type="ECO:0000256" key="4">
    <source>
        <dbReference type="SAM" id="MobiDB-lite"/>
    </source>
</evidence>
<dbReference type="InterPro" id="IPR002110">
    <property type="entry name" value="Ankyrin_rpt"/>
</dbReference>
<dbReference type="PROSITE" id="PS50225">
    <property type="entry name" value="SOCS"/>
    <property type="match status" value="1"/>
</dbReference>
<dbReference type="SMART" id="SM00248">
    <property type="entry name" value="ANK"/>
    <property type="match status" value="18"/>
</dbReference>
<comment type="caution">
    <text evidence="6">The sequence shown here is derived from an EMBL/GenBank/DDBJ whole genome shotgun (WGS) entry which is preliminary data.</text>
</comment>
<keyword evidence="2 3" id="KW-0040">ANK repeat</keyword>
<accession>A0A8S3YSX1</accession>
<evidence type="ECO:0000259" key="5">
    <source>
        <dbReference type="PROSITE" id="PS50225"/>
    </source>
</evidence>
<name>A0A8S3YSX1_9EUPU</name>
<dbReference type="Gene3D" id="1.25.40.20">
    <property type="entry name" value="Ankyrin repeat-containing domain"/>
    <property type="match status" value="4"/>
</dbReference>
<feature type="repeat" description="ANK" evidence="3">
    <location>
        <begin position="388"/>
        <end position="420"/>
    </location>
</feature>
<dbReference type="PROSITE" id="PS50088">
    <property type="entry name" value="ANK_REPEAT"/>
    <property type="match status" value="6"/>
</dbReference>
<feature type="repeat" description="ANK" evidence="3">
    <location>
        <begin position="763"/>
        <end position="795"/>
    </location>
</feature>
<proteinExistence type="predicted"/>
<evidence type="ECO:0000256" key="1">
    <source>
        <dbReference type="ARBA" id="ARBA00022737"/>
    </source>
</evidence>
<dbReference type="Proteomes" id="UP000678393">
    <property type="component" value="Unassembled WGS sequence"/>
</dbReference>
<reference evidence="6" key="1">
    <citation type="submission" date="2021-04" db="EMBL/GenBank/DDBJ databases">
        <authorList>
            <consortium name="Molecular Ecology Group"/>
        </authorList>
    </citation>
    <scope>NUCLEOTIDE SEQUENCE</scope>
</reference>
<evidence type="ECO:0000313" key="7">
    <source>
        <dbReference type="Proteomes" id="UP000678393"/>
    </source>
</evidence>
<feature type="compositionally biased region" description="Basic residues" evidence="4">
    <location>
        <begin position="1"/>
        <end position="12"/>
    </location>
</feature>
<dbReference type="PANTHER" id="PTHR24198">
    <property type="entry name" value="ANKYRIN REPEAT AND PROTEIN KINASE DOMAIN-CONTAINING PROTEIN"/>
    <property type="match status" value="1"/>
</dbReference>
<dbReference type="PROSITE" id="PS50297">
    <property type="entry name" value="ANK_REP_REGION"/>
    <property type="match status" value="4"/>
</dbReference>
<dbReference type="OrthoDB" id="6094629at2759"/>
<dbReference type="SUPFAM" id="SSF48403">
    <property type="entry name" value="Ankyrin repeat"/>
    <property type="match status" value="3"/>
</dbReference>
<evidence type="ECO:0000313" key="6">
    <source>
        <dbReference type="EMBL" id="CAG5118120.1"/>
    </source>
</evidence>
<feature type="region of interest" description="Disordered" evidence="4">
    <location>
        <begin position="1"/>
        <end position="26"/>
    </location>
</feature>
<dbReference type="Pfam" id="PF00023">
    <property type="entry name" value="Ank"/>
    <property type="match status" value="2"/>
</dbReference>
<protein>
    <recommendedName>
        <fullName evidence="5">SOCS box domain-containing protein</fullName>
    </recommendedName>
</protein>
<dbReference type="EMBL" id="CAJHNH020000500">
    <property type="protein sequence ID" value="CAG5118120.1"/>
    <property type="molecule type" value="Genomic_DNA"/>
</dbReference>
<dbReference type="InterPro" id="IPR001496">
    <property type="entry name" value="SOCS_box"/>
</dbReference>
<feature type="domain" description="SOCS box" evidence="5">
    <location>
        <begin position="937"/>
        <end position="983"/>
    </location>
</feature>
<sequence>MSGKMRNKKRRLAGSTDIPCESTENKISHSRVLRSSGKLIPFPSHAVVTTEPLTPTLSGALSPEMSCTLGVSYLVNTGKKKKSNMAERAGNSSSDLIHCSPPSCDGQLLDTINSETSREAMVLLTSENSFTPETLNQALIFACRQGHKQLVQTLVRAGANIEHRDEHGNRPLLICAEIGFTNIVQFLVSRHANVNAVNSVGNTALILSVRSAGSTDLTRFLLEQQDVVIHHENQNGHTALTRAAHFMDVDTLKLILEKSISNTFQKCGKIKIKQKIDFSFLSSRSQEIIEQFAVERTGFRSMYGILQDHLTNQTSLLELAIKAGDKKSFDIFVDCQFSSMEEKKRLIDSALKYVFKNHQHKSGERFSSTDVQIIQKLLQYEADVNPHNGPRLIYVAAESGDLQLVELLCTHGADLKTYYPSYQDPVCIAAENGRRDLIELLLKYKANLSSYGFVNSALDCALKNDHTECASLLIQSGARMNVREALTSAVNKQRPKYLLFLFKNYSEVMDYFSQKDTEAMELLPLAAKVGNCEIIGKILDAGVDVNDADSSGYTPLMMSKNGEVAEFLIQRGADVNRETADRKSIETALSHVINHRELVDASTVEVCKVLIDNGAAVNRRSREGKTPLMVAASLKDCVSCLQMLLENGADINDSDHKGNTVLMNAVMSQNYKNVTCLIDSTRDKKGLINTQNNEGLTPLILSVQKNNVLCVKELIGKGADVNMKDKAENTALHHLLITCPWKREEILTSLLEAGSHVNCQNNCGLSPLMLAAKKTKPSVVLLLLDAGADVNSVSKRDTSETALSFLLDFNYKVVLIIETLMNRGANCSYLRVECFHELIIANQTNLIPKLIQHGLGPANIEVYKTASSVRTFCCQPLVTPLLVALLLGHVYLARYFVDILFLTSSDMSMFASNKAIANLLQKLSLIESLSFLQELCSQPMSLVKLCLVVISTAVGSSPGRDTRVDSLPLPQMMKDRLLFKAVAVEDTALGEILSESNNLTEADSEDDYYYQGDDSYLYDHHDHYESTPSDSSDESD</sequence>
<feature type="repeat" description="ANK" evidence="3">
    <location>
        <begin position="623"/>
        <end position="656"/>
    </location>
</feature>
<dbReference type="Pfam" id="PF12796">
    <property type="entry name" value="Ank_2"/>
    <property type="match status" value="4"/>
</dbReference>
<dbReference type="AlphaFoldDB" id="A0A8S3YSX1"/>